<sequence length="438" mass="50289">MAISVPDSPVSVLTSHLSPPDLTHSSFLISCVEALVSKKLPAARRVSAAAQHVINRGKVILENGAAVKAKDDAKKKVAPKAKRHWVPSLTKAHETILRNHFFTDLYEFVWNKEPARGIKYLANIVAQEDSMFFPETTGNLTVDRRLQHTRWEDVRKALFRLGRTELGYTGYWGEMLMLDQFACPFTRAQYDAVPSTRTEKDEPQHAGVRWMENANALWHVIHECCSNEQEDNVWGASNRPFRLKKHVRPIPRVPEKLEIHELLEFTAAQQHELDDYLWPYVAARDNPHQDPNDVLYWHYMDIFVDSWLRRYLPGDWTAWSANQLRYARQRVIRLIIRHYDHQTQSQAGIVKLWRSVFPQTPTSSPVSSRPPSPISTIPALPKEPEGRRPFKPLPLHTHCANDGGITDEELADTLRTYTVNNVGNGYEDLAETLRNMTI</sequence>
<reference evidence="2 3" key="1">
    <citation type="submission" date="2024-05" db="EMBL/GenBank/DDBJ databases">
        <title>A draft genome resource for the thread blight pathogen Marasmius tenuissimus strain MS-2.</title>
        <authorList>
            <person name="Yulfo-Soto G.E."/>
            <person name="Baruah I.K."/>
            <person name="Amoako-Attah I."/>
            <person name="Bukari Y."/>
            <person name="Meinhardt L.W."/>
            <person name="Bailey B.A."/>
            <person name="Cohen S.P."/>
        </authorList>
    </citation>
    <scope>NUCLEOTIDE SEQUENCE [LARGE SCALE GENOMIC DNA]</scope>
    <source>
        <strain evidence="2 3">MS-2</strain>
    </source>
</reference>
<keyword evidence="3" id="KW-1185">Reference proteome</keyword>
<feature type="region of interest" description="Disordered" evidence="1">
    <location>
        <begin position="361"/>
        <end position="387"/>
    </location>
</feature>
<evidence type="ECO:0000313" key="3">
    <source>
        <dbReference type="Proteomes" id="UP001437256"/>
    </source>
</evidence>
<comment type="caution">
    <text evidence="2">The sequence shown here is derived from an EMBL/GenBank/DDBJ whole genome shotgun (WGS) entry which is preliminary data.</text>
</comment>
<dbReference type="EMBL" id="JBBXMP010000011">
    <property type="protein sequence ID" value="KAL0069542.1"/>
    <property type="molecule type" value="Genomic_DNA"/>
</dbReference>
<evidence type="ECO:0000256" key="1">
    <source>
        <dbReference type="SAM" id="MobiDB-lite"/>
    </source>
</evidence>
<gene>
    <name evidence="2" type="ORF">AAF712_003200</name>
</gene>
<evidence type="ECO:0000313" key="2">
    <source>
        <dbReference type="EMBL" id="KAL0069542.1"/>
    </source>
</evidence>
<dbReference type="Proteomes" id="UP001437256">
    <property type="component" value="Unassembled WGS sequence"/>
</dbReference>
<organism evidence="2 3">
    <name type="scientific">Marasmius tenuissimus</name>
    <dbReference type="NCBI Taxonomy" id="585030"/>
    <lineage>
        <taxon>Eukaryota</taxon>
        <taxon>Fungi</taxon>
        <taxon>Dikarya</taxon>
        <taxon>Basidiomycota</taxon>
        <taxon>Agaricomycotina</taxon>
        <taxon>Agaricomycetes</taxon>
        <taxon>Agaricomycetidae</taxon>
        <taxon>Agaricales</taxon>
        <taxon>Marasmiineae</taxon>
        <taxon>Marasmiaceae</taxon>
        <taxon>Marasmius</taxon>
    </lineage>
</organism>
<proteinExistence type="predicted"/>
<protein>
    <submittedName>
        <fullName evidence="2">Uncharacterized protein</fullName>
    </submittedName>
</protein>
<name>A0ABR3A6E2_9AGAR</name>
<accession>A0ABR3A6E2</accession>